<dbReference type="EMBL" id="LGCK01000010">
    <property type="protein sequence ID" value="KPL71738.1"/>
    <property type="molecule type" value="Genomic_DNA"/>
</dbReference>
<feature type="signal peptide" evidence="1">
    <location>
        <begin position="1"/>
        <end position="22"/>
    </location>
</feature>
<gene>
    <name evidence="2" type="ORF">ADM99_09805</name>
</gene>
<keyword evidence="3" id="KW-1185">Reference proteome</keyword>
<evidence type="ECO:0000313" key="3">
    <source>
        <dbReference type="Proteomes" id="UP000050430"/>
    </source>
</evidence>
<dbReference type="Proteomes" id="UP000050430">
    <property type="component" value="Unassembled WGS sequence"/>
</dbReference>
<dbReference type="RefSeq" id="WP_062420340.1">
    <property type="nucleotide sequence ID" value="NZ_BBYA01000001.1"/>
</dbReference>
<dbReference type="OrthoDB" id="166978at2"/>
<organism evidence="2 3">
    <name type="scientific">Leptolinea tardivitalis</name>
    <dbReference type="NCBI Taxonomy" id="229920"/>
    <lineage>
        <taxon>Bacteria</taxon>
        <taxon>Bacillati</taxon>
        <taxon>Chloroflexota</taxon>
        <taxon>Anaerolineae</taxon>
        <taxon>Anaerolineales</taxon>
        <taxon>Anaerolineaceae</taxon>
        <taxon>Leptolinea</taxon>
    </lineage>
</organism>
<evidence type="ECO:0008006" key="4">
    <source>
        <dbReference type="Google" id="ProtNLM"/>
    </source>
</evidence>
<protein>
    <recommendedName>
        <fullName evidence="4">Lipoprotein</fullName>
    </recommendedName>
</protein>
<accession>A0A0N8GL78</accession>
<dbReference type="AlphaFoldDB" id="A0A0N8GL78"/>
<name>A0A0N8GL78_9CHLR</name>
<keyword evidence="1" id="KW-0732">Signal</keyword>
<feature type="chain" id="PRO_5006025793" description="Lipoprotein" evidence="1">
    <location>
        <begin position="23"/>
        <end position="156"/>
    </location>
</feature>
<evidence type="ECO:0000256" key="1">
    <source>
        <dbReference type="SAM" id="SignalP"/>
    </source>
</evidence>
<evidence type="ECO:0000313" key="2">
    <source>
        <dbReference type="EMBL" id="KPL71738.1"/>
    </source>
</evidence>
<comment type="caution">
    <text evidence="2">The sequence shown here is derived from an EMBL/GenBank/DDBJ whole genome shotgun (WGS) entry which is preliminary data.</text>
</comment>
<reference evidence="2 3" key="1">
    <citation type="submission" date="2015-07" db="EMBL/GenBank/DDBJ databases">
        <title>Genome sequence of Leptolinea tardivitalis DSM 16556.</title>
        <authorList>
            <person name="Hemp J."/>
            <person name="Ward L.M."/>
            <person name="Pace L.A."/>
            <person name="Fischer W.W."/>
        </authorList>
    </citation>
    <scope>NUCLEOTIDE SEQUENCE [LARGE SCALE GENOMIC DNA]</scope>
    <source>
        <strain evidence="2 3">YMTK-2</strain>
    </source>
</reference>
<proteinExistence type="predicted"/>
<sequence>MRRLFFLILPMIACSLFSPTNDLVQNAVQTTLMAENNQVKAANATLEAENAGLKSTQQTVLGMIPVTGGGPDGVVEIQQPSIYAPKTDGFYLVGSEISPGRWRTESGHNDCYWEITTVNGNVLGNYYGLSGGDLIVPPNGYQIDFKNCGTIRFIQR</sequence>